<name>A0A9P1G9Y3_9DINO</name>
<evidence type="ECO:0000256" key="1">
    <source>
        <dbReference type="SAM" id="MobiDB-lite"/>
    </source>
</evidence>
<keyword evidence="4" id="KW-1185">Reference proteome</keyword>
<dbReference type="EMBL" id="CAMXCT020003128">
    <property type="protein sequence ID" value="CAL1155982.1"/>
    <property type="molecule type" value="Genomic_DNA"/>
</dbReference>
<comment type="caution">
    <text evidence="2">The sequence shown here is derived from an EMBL/GenBank/DDBJ whole genome shotgun (WGS) entry which is preliminary data.</text>
</comment>
<evidence type="ECO:0000313" key="3">
    <source>
        <dbReference type="EMBL" id="CAL1155982.1"/>
    </source>
</evidence>
<feature type="region of interest" description="Disordered" evidence="1">
    <location>
        <begin position="1"/>
        <end position="154"/>
    </location>
</feature>
<accession>A0A9P1G9Y3</accession>
<feature type="compositionally biased region" description="Pro residues" evidence="1">
    <location>
        <begin position="107"/>
        <end position="122"/>
    </location>
</feature>
<evidence type="ECO:0000313" key="2">
    <source>
        <dbReference type="EMBL" id="CAI4002607.1"/>
    </source>
</evidence>
<feature type="compositionally biased region" description="Low complexity" evidence="1">
    <location>
        <begin position="129"/>
        <end position="154"/>
    </location>
</feature>
<proteinExistence type="predicted"/>
<dbReference type="AlphaFoldDB" id="A0A9P1G9Y3"/>
<protein>
    <submittedName>
        <fullName evidence="2">Uncharacterized protein</fullName>
    </submittedName>
</protein>
<evidence type="ECO:0000313" key="4">
    <source>
        <dbReference type="Proteomes" id="UP001152797"/>
    </source>
</evidence>
<dbReference type="EMBL" id="CAMXCT010003128">
    <property type="protein sequence ID" value="CAI4002607.1"/>
    <property type="molecule type" value="Genomic_DNA"/>
</dbReference>
<reference evidence="3" key="2">
    <citation type="submission" date="2024-04" db="EMBL/GenBank/DDBJ databases">
        <authorList>
            <person name="Chen Y."/>
            <person name="Shah S."/>
            <person name="Dougan E. K."/>
            <person name="Thang M."/>
            <person name="Chan C."/>
        </authorList>
    </citation>
    <scope>NUCLEOTIDE SEQUENCE [LARGE SCALE GENOMIC DNA]</scope>
</reference>
<dbReference type="Proteomes" id="UP001152797">
    <property type="component" value="Unassembled WGS sequence"/>
</dbReference>
<organism evidence="2">
    <name type="scientific">Cladocopium goreaui</name>
    <dbReference type="NCBI Taxonomy" id="2562237"/>
    <lineage>
        <taxon>Eukaryota</taxon>
        <taxon>Sar</taxon>
        <taxon>Alveolata</taxon>
        <taxon>Dinophyceae</taxon>
        <taxon>Suessiales</taxon>
        <taxon>Symbiodiniaceae</taxon>
        <taxon>Cladocopium</taxon>
    </lineage>
</organism>
<sequence>MSDRRTQQETLPQKSKAKLPQPVVAKAVEHKAMPVQRKQTQTEKLGSSAKMMPEKPHEKAEPTNSRQDTPHLLVSGPPCTVFSDGRHQTRPVTPPKAPAAKGGQAPSGPPGPPGPPPGPPPSKEQMQEMMRASAKAMADMKSPASSASSPIMPSPRPMMMGVMGSGQQQMWMPPQQPVTPMTIRPMVPPGMPGQPPMQTIQPTMQPMQPMQQGPTMVQPVQPTMVQPMQPTMVHPMQPGPVAQTVPQHLQQPSVVERFCNPKGPMKMQEAKASTEIWMEEMPSGSAGSRYEGGTYIPAQPQDWKEWNEDSKKAAANRGHRHTPTQVRREAFQREAQLREHYEAKLAVQKEWYEAKLVASRAEVVAAKAIMLLNGLDPNQTIDQQVLEDTMNQPAGKKARQG</sequence>
<reference evidence="2" key="1">
    <citation type="submission" date="2022-10" db="EMBL/GenBank/DDBJ databases">
        <authorList>
            <person name="Chen Y."/>
            <person name="Dougan E. K."/>
            <person name="Chan C."/>
            <person name="Rhodes N."/>
            <person name="Thang M."/>
        </authorList>
    </citation>
    <scope>NUCLEOTIDE SEQUENCE</scope>
</reference>
<feature type="compositionally biased region" description="Basic and acidic residues" evidence="1">
    <location>
        <begin position="52"/>
        <end position="61"/>
    </location>
</feature>
<gene>
    <name evidence="2" type="ORF">C1SCF055_LOCUS28550</name>
</gene>
<dbReference type="EMBL" id="CAMXCT030003128">
    <property type="protein sequence ID" value="CAL4789919.1"/>
    <property type="molecule type" value="Genomic_DNA"/>
</dbReference>